<dbReference type="InParanoid" id="A0A2P5HXF4"/>
<comment type="caution">
    <text evidence="1">The sequence shown here is derived from an EMBL/GenBank/DDBJ whole genome shotgun (WGS) entry which is preliminary data.</text>
</comment>
<sequence length="81" mass="8934">YQGGSQQLAPPGVLTRTQSPFWGQARLKFPGWAYVHALLSLKFRALGELGSIGMPQQDPRQGNPKNKTIVRNRCMPVKNGS</sequence>
<evidence type="ECO:0000313" key="2">
    <source>
        <dbReference type="Proteomes" id="UP000094444"/>
    </source>
</evidence>
<name>A0A2P5HXF4_DIAHE</name>
<accession>A0A2P5HXF4</accession>
<dbReference type="Proteomes" id="UP000094444">
    <property type="component" value="Unassembled WGS sequence"/>
</dbReference>
<gene>
    <name evidence="1" type="ORF">DHEL01_v206666</name>
</gene>
<reference evidence="1" key="1">
    <citation type="submission" date="2017-09" db="EMBL/GenBank/DDBJ databases">
        <title>Polyketide synthases of a Diaporthe helianthi virulent isolate.</title>
        <authorList>
            <person name="Baroncelli R."/>
        </authorList>
    </citation>
    <scope>NUCLEOTIDE SEQUENCE [LARGE SCALE GENOMIC DNA]</scope>
    <source>
        <strain evidence="1">7/96</strain>
    </source>
</reference>
<organism evidence="1 2">
    <name type="scientific">Diaporthe helianthi</name>
    <dbReference type="NCBI Taxonomy" id="158607"/>
    <lineage>
        <taxon>Eukaryota</taxon>
        <taxon>Fungi</taxon>
        <taxon>Dikarya</taxon>
        <taxon>Ascomycota</taxon>
        <taxon>Pezizomycotina</taxon>
        <taxon>Sordariomycetes</taxon>
        <taxon>Sordariomycetidae</taxon>
        <taxon>Diaporthales</taxon>
        <taxon>Diaporthaceae</taxon>
        <taxon>Diaporthe</taxon>
    </lineage>
</organism>
<feature type="non-terminal residue" evidence="1">
    <location>
        <position position="1"/>
    </location>
</feature>
<dbReference type="AlphaFoldDB" id="A0A2P5HXF4"/>
<evidence type="ECO:0000313" key="1">
    <source>
        <dbReference type="EMBL" id="POS74930.1"/>
    </source>
</evidence>
<proteinExistence type="predicted"/>
<protein>
    <submittedName>
        <fullName evidence="1">Uncharacterized protein</fullName>
    </submittedName>
</protein>
<keyword evidence="2" id="KW-1185">Reference proteome</keyword>
<dbReference type="EMBL" id="MAVT02000556">
    <property type="protein sequence ID" value="POS74930.1"/>
    <property type="molecule type" value="Genomic_DNA"/>
</dbReference>